<keyword evidence="6 9" id="KW-0057">Aromatic amino acid biosynthesis</keyword>
<feature type="active site" description="Proton acceptor" evidence="9">
    <location>
        <position position="56"/>
    </location>
</feature>
<evidence type="ECO:0000313" key="12">
    <source>
        <dbReference type="Proteomes" id="UP000530514"/>
    </source>
</evidence>
<evidence type="ECO:0000313" key="11">
    <source>
        <dbReference type="EMBL" id="MBA4543149.1"/>
    </source>
</evidence>
<keyword evidence="7 9" id="KW-0456">Lyase</keyword>
<evidence type="ECO:0000256" key="2">
    <source>
        <dbReference type="ARBA" id="ARBA00004733"/>
    </source>
</evidence>
<dbReference type="CDD" id="cd04724">
    <property type="entry name" value="Tryptophan_synthase_alpha"/>
    <property type="match status" value="1"/>
</dbReference>
<reference evidence="11 12" key="1">
    <citation type="submission" date="2020-07" db="EMBL/GenBank/DDBJ databases">
        <authorList>
            <person name="Feng H."/>
        </authorList>
    </citation>
    <scope>NUCLEOTIDE SEQUENCE [LARGE SCALE GENOMIC DNA]</scope>
    <source>
        <strain evidence="12">s-11</strain>
    </source>
</reference>
<dbReference type="InterPro" id="IPR018204">
    <property type="entry name" value="Trp_synthase_alpha_AS"/>
</dbReference>
<dbReference type="OrthoDB" id="9804578at2"/>
<name>A0A7W2AIV7_9BACL</name>
<organism evidence="11 12">
    <name type="scientific">Thermoactinomyces daqus</name>
    <dbReference type="NCBI Taxonomy" id="1329516"/>
    <lineage>
        <taxon>Bacteria</taxon>
        <taxon>Bacillati</taxon>
        <taxon>Bacillota</taxon>
        <taxon>Bacilli</taxon>
        <taxon>Bacillales</taxon>
        <taxon>Thermoactinomycetaceae</taxon>
        <taxon>Thermoactinomyces</taxon>
    </lineage>
</organism>
<dbReference type="GO" id="GO:0004834">
    <property type="term" value="F:tryptophan synthase activity"/>
    <property type="evidence" value="ECO:0007669"/>
    <property type="project" value="UniProtKB-UniRule"/>
</dbReference>
<dbReference type="Proteomes" id="UP000530514">
    <property type="component" value="Unassembled WGS sequence"/>
</dbReference>
<sequence>MNRLTEAFQRKEEVLIPFISCGDPSLDVTRELIHCLAEEGVLAIELGVPFSDPIADGPVIQAASERALENGVTLVDALEMGKKVREDGVEVPLILFTYANPVFQYGLAALVRDAVAAGFDGIIVPDLPFEESEELRQYGQKAGLAVIPLVAPTSRQRIADIVASAQGFVYCVSSLGTTGMRHGFSGEVDEFLQTVRSLSPVPIAIGFGISESKHVAHFRKRTDGVVVGSALVKRIGELQSSLVSENSRKRALSEVKAFVRQLKTE</sequence>
<evidence type="ECO:0000256" key="7">
    <source>
        <dbReference type="ARBA" id="ARBA00023239"/>
    </source>
</evidence>
<dbReference type="InterPro" id="IPR013785">
    <property type="entry name" value="Aldolase_TIM"/>
</dbReference>
<dbReference type="InterPro" id="IPR002028">
    <property type="entry name" value="Trp_synthase_suA"/>
</dbReference>
<evidence type="ECO:0000256" key="9">
    <source>
        <dbReference type="HAMAP-Rule" id="MF_00131"/>
    </source>
</evidence>
<evidence type="ECO:0000256" key="3">
    <source>
        <dbReference type="ARBA" id="ARBA00011270"/>
    </source>
</evidence>
<dbReference type="UniPathway" id="UPA00035">
    <property type="reaction ID" value="UER00044"/>
</dbReference>
<comment type="similarity">
    <text evidence="9 10">Belongs to the TrpA family.</text>
</comment>
<comment type="subunit">
    <text evidence="3 9">Tetramer of two alpha and two beta chains.</text>
</comment>
<dbReference type="GO" id="GO:0005829">
    <property type="term" value="C:cytosol"/>
    <property type="evidence" value="ECO:0007669"/>
    <property type="project" value="TreeGrafter"/>
</dbReference>
<dbReference type="RefSeq" id="WP_033101421.1">
    <property type="nucleotide sequence ID" value="NZ_JACEIP010000012.1"/>
</dbReference>
<dbReference type="FunFam" id="3.20.20.70:FF:000037">
    <property type="entry name" value="Tryptophan synthase alpha chain"/>
    <property type="match status" value="1"/>
</dbReference>
<dbReference type="PROSITE" id="PS00167">
    <property type="entry name" value="TRP_SYNTHASE_ALPHA"/>
    <property type="match status" value="1"/>
</dbReference>
<comment type="pathway">
    <text evidence="2 9">Amino-acid biosynthesis; L-tryptophan biosynthesis; L-tryptophan from chorismate: step 5/5.</text>
</comment>
<comment type="caution">
    <text evidence="11">The sequence shown here is derived from an EMBL/GenBank/DDBJ whole genome shotgun (WGS) entry which is preliminary data.</text>
</comment>
<evidence type="ECO:0000256" key="6">
    <source>
        <dbReference type="ARBA" id="ARBA00023141"/>
    </source>
</evidence>
<comment type="catalytic activity">
    <reaction evidence="8 9">
        <text>(1S,2R)-1-C-(indol-3-yl)glycerol 3-phosphate + L-serine = D-glyceraldehyde 3-phosphate + L-tryptophan + H2O</text>
        <dbReference type="Rhea" id="RHEA:10532"/>
        <dbReference type="ChEBI" id="CHEBI:15377"/>
        <dbReference type="ChEBI" id="CHEBI:33384"/>
        <dbReference type="ChEBI" id="CHEBI:57912"/>
        <dbReference type="ChEBI" id="CHEBI:58866"/>
        <dbReference type="ChEBI" id="CHEBI:59776"/>
        <dbReference type="EC" id="4.2.1.20"/>
    </reaction>
</comment>
<dbReference type="SUPFAM" id="SSF51366">
    <property type="entry name" value="Ribulose-phoshate binding barrel"/>
    <property type="match status" value="1"/>
</dbReference>
<dbReference type="InterPro" id="IPR011060">
    <property type="entry name" value="RibuloseP-bd_barrel"/>
</dbReference>
<dbReference type="EC" id="4.2.1.20" evidence="9"/>
<keyword evidence="5 9" id="KW-0822">Tryptophan biosynthesis</keyword>
<dbReference type="Pfam" id="PF00290">
    <property type="entry name" value="Trp_syntA"/>
    <property type="match status" value="1"/>
</dbReference>
<feature type="active site" description="Proton acceptor" evidence="9">
    <location>
        <position position="45"/>
    </location>
</feature>
<protein>
    <recommendedName>
        <fullName evidence="9">Tryptophan synthase alpha chain</fullName>
        <ecNumber evidence="9">4.2.1.20</ecNumber>
    </recommendedName>
</protein>
<proteinExistence type="inferred from homology"/>
<keyword evidence="4 9" id="KW-0028">Amino-acid biosynthesis</keyword>
<evidence type="ECO:0000256" key="1">
    <source>
        <dbReference type="ARBA" id="ARBA00003365"/>
    </source>
</evidence>
<dbReference type="AlphaFoldDB" id="A0A7W2AIV7"/>
<keyword evidence="12" id="KW-1185">Reference proteome</keyword>
<comment type="function">
    <text evidence="1 9">The alpha subunit is responsible for the aldol cleavage of indoleglycerol phosphate to indole and glyceraldehyde 3-phosphate.</text>
</comment>
<dbReference type="PANTHER" id="PTHR43406">
    <property type="entry name" value="TRYPTOPHAN SYNTHASE, ALPHA CHAIN"/>
    <property type="match status" value="1"/>
</dbReference>
<dbReference type="HAMAP" id="MF_00131">
    <property type="entry name" value="Trp_synth_alpha"/>
    <property type="match status" value="1"/>
</dbReference>
<evidence type="ECO:0000256" key="10">
    <source>
        <dbReference type="RuleBase" id="RU003662"/>
    </source>
</evidence>
<dbReference type="EMBL" id="JACEIP010000012">
    <property type="protein sequence ID" value="MBA4543149.1"/>
    <property type="molecule type" value="Genomic_DNA"/>
</dbReference>
<accession>A0A7W2AIV7</accession>
<gene>
    <name evidence="9" type="primary">trpA</name>
    <name evidence="11" type="ORF">H1164_09570</name>
</gene>
<evidence type="ECO:0000256" key="5">
    <source>
        <dbReference type="ARBA" id="ARBA00022822"/>
    </source>
</evidence>
<dbReference type="PANTHER" id="PTHR43406:SF1">
    <property type="entry name" value="TRYPTOPHAN SYNTHASE ALPHA CHAIN, CHLOROPLASTIC"/>
    <property type="match status" value="1"/>
</dbReference>
<evidence type="ECO:0000256" key="4">
    <source>
        <dbReference type="ARBA" id="ARBA00022605"/>
    </source>
</evidence>
<dbReference type="NCBIfam" id="TIGR00262">
    <property type="entry name" value="trpA"/>
    <property type="match status" value="1"/>
</dbReference>
<evidence type="ECO:0000256" key="8">
    <source>
        <dbReference type="ARBA" id="ARBA00049047"/>
    </source>
</evidence>
<dbReference type="Gene3D" id="3.20.20.70">
    <property type="entry name" value="Aldolase class I"/>
    <property type="match status" value="1"/>
</dbReference>